<dbReference type="InterPro" id="IPR014710">
    <property type="entry name" value="RmlC-like_jellyroll"/>
</dbReference>
<evidence type="ECO:0000313" key="6">
    <source>
        <dbReference type="Proteomes" id="UP000003136"/>
    </source>
</evidence>
<dbReference type="CDD" id="cd00038">
    <property type="entry name" value="CAP_ED"/>
    <property type="match status" value="1"/>
</dbReference>
<gene>
    <name evidence="5" type="ORF">BACPEC_02497</name>
</gene>
<dbReference type="InterPro" id="IPR000595">
    <property type="entry name" value="cNMP-bd_dom"/>
</dbReference>
<dbReference type="PROSITE" id="PS50042">
    <property type="entry name" value="CNMP_BINDING_3"/>
    <property type="match status" value="1"/>
</dbReference>
<evidence type="ECO:0000256" key="3">
    <source>
        <dbReference type="ARBA" id="ARBA00023163"/>
    </source>
</evidence>
<sequence length="237" mass="26829">MATKNISNLSFDWIQYKDYLHNSCLFRGIPEDKYTNVLSCLQARMAVYKAGNSLVNAGDSNFRAGILLEGNLEEYIYDENGNQVVIRHLISGGVFGAELACGNSLASQFYLEAVEDSKVLLLDFKALLSERTFTCPHRIQVTANLLQELSNQITFFNTKVRILSQKKLRDKLKVYLQTQHISDEGIINLPYTRNKLAEFLYVDRSALSRELCRLRDEGILSFSGAKIRVLDRGFLAG</sequence>
<reference evidence="5 6" key="2">
    <citation type="submission" date="2008-11" db="EMBL/GenBank/DDBJ databases">
        <authorList>
            <person name="Fulton L."/>
            <person name="Clifton S."/>
            <person name="Fulton B."/>
            <person name="Xu J."/>
            <person name="Minx P."/>
            <person name="Pepin K.H."/>
            <person name="Johnson M."/>
            <person name="Bhonagiri V."/>
            <person name="Nash W.E."/>
            <person name="Mardis E.R."/>
            <person name="Wilson R.K."/>
        </authorList>
    </citation>
    <scope>NUCLEOTIDE SEQUENCE [LARGE SCALE GENOMIC DNA]</scope>
    <source>
        <strain evidence="5 6">ATCC 43243</strain>
    </source>
</reference>
<comment type="caution">
    <text evidence="5">The sequence shown here is derived from an EMBL/GenBank/DDBJ whole genome shotgun (WGS) entry which is preliminary data.</text>
</comment>
<dbReference type="InterPro" id="IPR036390">
    <property type="entry name" value="WH_DNA-bd_sf"/>
</dbReference>
<dbReference type="SUPFAM" id="SSF46785">
    <property type="entry name" value="Winged helix' DNA-binding domain"/>
    <property type="match status" value="1"/>
</dbReference>
<dbReference type="SUPFAM" id="SSF51206">
    <property type="entry name" value="cAMP-binding domain-like"/>
    <property type="match status" value="1"/>
</dbReference>
<evidence type="ECO:0000313" key="5">
    <source>
        <dbReference type="EMBL" id="EEC55990.1"/>
    </source>
</evidence>
<dbReference type="AlphaFoldDB" id="B7AUU9"/>
<dbReference type="Pfam" id="PF00027">
    <property type="entry name" value="cNMP_binding"/>
    <property type="match status" value="1"/>
</dbReference>
<evidence type="ECO:0000256" key="1">
    <source>
        <dbReference type="ARBA" id="ARBA00023015"/>
    </source>
</evidence>
<protein>
    <recommendedName>
        <fullName evidence="4">Cyclic nucleotide-binding domain-containing protein</fullName>
    </recommendedName>
</protein>
<dbReference type="SMART" id="SM00419">
    <property type="entry name" value="HTH_CRP"/>
    <property type="match status" value="1"/>
</dbReference>
<proteinExistence type="predicted"/>
<dbReference type="GO" id="GO:0006355">
    <property type="term" value="P:regulation of DNA-templated transcription"/>
    <property type="evidence" value="ECO:0007669"/>
    <property type="project" value="InterPro"/>
</dbReference>
<keyword evidence="2" id="KW-0238">DNA-binding</keyword>
<reference evidence="5 6" key="1">
    <citation type="submission" date="2008-11" db="EMBL/GenBank/DDBJ databases">
        <title>Draft genome sequence of Bacteroides pectinophilus (ATCC 43243).</title>
        <authorList>
            <person name="Sudarsanam P."/>
            <person name="Ley R."/>
            <person name="Guruge J."/>
            <person name="Turnbaugh P.J."/>
            <person name="Mahowald M."/>
            <person name="Liep D."/>
            <person name="Gordon J."/>
        </authorList>
    </citation>
    <scope>NUCLEOTIDE SEQUENCE [LARGE SCALE GENOMIC DNA]</scope>
    <source>
        <strain evidence="5 6">ATCC 43243</strain>
    </source>
</reference>
<dbReference type="STRING" id="483218.BACPEC_02497"/>
<evidence type="ECO:0000259" key="4">
    <source>
        <dbReference type="PROSITE" id="PS50042"/>
    </source>
</evidence>
<dbReference type="Pfam" id="PF13545">
    <property type="entry name" value="HTH_Crp_2"/>
    <property type="match status" value="1"/>
</dbReference>
<dbReference type="EMBL" id="ABVQ01000037">
    <property type="protein sequence ID" value="EEC55990.1"/>
    <property type="molecule type" value="Genomic_DNA"/>
</dbReference>
<keyword evidence="1" id="KW-0805">Transcription regulation</keyword>
<dbReference type="GO" id="GO:0003677">
    <property type="term" value="F:DNA binding"/>
    <property type="evidence" value="ECO:0007669"/>
    <property type="project" value="UniProtKB-KW"/>
</dbReference>
<accession>B7AUU9</accession>
<dbReference type="Proteomes" id="UP000003136">
    <property type="component" value="Unassembled WGS sequence"/>
</dbReference>
<dbReference type="eggNOG" id="COG0664">
    <property type="taxonomic scope" value="Bacteria"/>
</dbReference>
<dbReference type="InterPro" id="IPR018490">
    <property type="entry name" value="cNMP-bd_dom_sf"/>
</dbReference>
<feature type="domain" description="Cyclic nucleotide-binding" evidence="4">
    <location>
        <begin position="25"/>
        <end position="96"/>
    </location>
</feature>
<dbReference type="InterPro" id="IPR012318">
    <property type="entry name" value="HTH_CRP"/>
</dbReference>
<evidence type="ECO:0000256" key="2">
    <source>
        <dbReference type="ARBA" id="ARBA00023125"/>
    </source>
</evidence>
<name>B7AUU9_9FIRM</name>
<keyword evidence="6" id="KW-1185">Reference proteome</keyword>
<keyword evidence="3" id="KW-0804">Transcription</keyword>
<dbReference type="Gene3D" id="2.60.120.10">
    <property type="entry name" value="Jelly Rolls"/>
    <property type="match status" value="1"/>
</dbReference>
<dbReference type="SMART" id="SM00100">
    <property type="entry name" value="cNMP"/>
    <property type="match status" value="1"/>
</dbReference>
<dbReference type="HOGENOM" id="CLU_075053_4_1_9"/>
<organism evidence="5 6">
    <name type="scientific">[Bacteroides] pectinophilus ATCC 43243</name>
    <dbReference type="NCBI Taxonomy" id="483218"/>
    <lineage>
        <taxon>Bacteria</taxon>
        <taxon>Bacillati</taxon>
        <taxon>Bacillota</taxon>
        <taxon>Clostridia</taxon>
        <taxon>Eubacteriales</taxon>
    </lineage>
</organism>